<gene>
    <name evidence="1" type="ORF">GLW05_17030</name>
</gene>
<accession>A0A6I5A4N2</accession>
<evidence type="ECO:0000313" key="2">
    <source>
        <dbReference type="Proteomes" id="UP000468638"/>
    </source>
</evidence>
<reference evidence="1 2" key="1">
    <citation type="submission" date="2019-11" db="EMBL/GenBank/DDBJ databases">
        <title>Genome sequences of 17 halophilic strains isolated from different environments.</title>
        <authorList>
            <person name="Furrow R.E."/>
        </authorList>
    </citation>
    <scope>NUCLEOTIDE SEQUENCE [LARGE SCALE GENOMIC DNA]</scope>
    <source>
        <strain evidence="1 2">22514_16_FS</strain>
    </source>
</reference>
<proteinExistence type="predicted"/>
<dbReference type="Proteomes" id="UP000468638">
    <property type="component" value="Unassembled WGS sequence"/>
</dbReference>
<organism evidence="1 2">
    <name type="scientific">Pontibacillus yanchengensis</name>
    <dbReference type="NCBI Taxonomy" id="462910"/>
    <lineage>
        <taxon>Bacteria</taxon>
        <taxon>Bacillati</taxon>
        <taxon>Bacillota</taxon>
        <taxon>Bacilli</taxon>
        <taxon>Bacillales</taxon>
        <taxon>Bacillaceae</taxon>
        <taxon>Pontibacillus</taxon>
    </lineage>
</organism>
<dbReference type="AlphaFoldDB" id="A0A6I5A4N2"/>
<name>A0A6I5A4N2_9BACI</name>
<dbReference type="Gene3D" id="1.10.357.10">
    <property type="entry name" value="Tetracycline Repressor, domain 2"/>
    <property type="match status" value="1"/>
</dbReference>
<comment type="caution">
    <text evidence="1">The sequence shown here is derived from an EMBL/GenBank/DDBJ whole genome shotgun (WGS) entry which is preliminary data.</text>
</comment>
<evidence type="ECO:0008006" key="3">
    <source>
        <dbReference type="Google" id="ProtNLM"/>
    </source>
</evidence>
<protein>
    <recommendedName>
        <fullName evidence="3">TetR/AcrR family transcriptional regulator</fullName>
    </recommendedName>
</protein>
<evidence type="ECO:0000313" key="1">
    <source>
        <dbReference type="EMBL" id="MYL35284.1"/>
    </source>
</evidence>
<dbReference type="OrthoDB" id="9814703at2"/>
<dbReference type="EMBL" id="WMEQ01000015">
    <property type="protein sequence ID" value="MYL35284.1"/>
    <property type="molecule type" value="Genomic_DNA"/>
</dbReference>
<sequence length="167" mass="19745">MAIKAETNENKVLHHFESKADLFIELMATKFKLDQDPNEAILQEIDVNKAANEIVYKYIYDQLKNYRFFGKKVMREVFSVSFHLINSKPNMMKKFIDLDFLFVDDLITFLNQLKEKGVLPEEYDSNQAAETVYSTLAFEFLLYVYEEEHTEEQLLQGIKNKVDFIFT</sequence>